<organism evidence="1 2">
    <name type="scientific">Pseudodesulfovibrio senegalensis</name>
    <dbReference type="NCBI Taxonomy" id="1721087"/>
    <lineage>
        <taxon>Bacteria</taxon>
        <taxon>Pseudomonadati</taxon>
        <taxon>Thermodesulfobacteriota</taxon>
        <taxon>Desulfovibrionia</taxon>
        <taxon>Desulfovibrionales</taxon>
        <taxon>Desulfovibrionaceae</taxon>
    </lineage>
</organism>
<comment type="caution">
    <text evidence="1">The sequence shown here is derived from an EMBL/GenBank/DDBJ whole genome shotgun (WGS) entry which is preliminary data.</text>
</comment>
<dbReference type="EMBL" id="WAIE01000002">
    <property type="protein sequence ID" value="KAB1442449.1"/>
    <property type="molecule type" value="Genomic_DNA"/>
</dbReference>
<evidence type="ECO:0000313" key="2">
    <source>
        <dbReference type="Proteomes" id="UP000438699"/>
    </source>
</evidence>
<dbReference type="Proteomes" id="UP000438699">
    <property type="component" value="Unassembled WGS sequence"/>
</dbReference>
<evidence type="ECO:0000313" key="1">
    <source>
        <dbReference type="EMBL" id="KAB1442449.1"/>
    </source>
</evidence>
<accession>A0A6N6N369</accession>
<protein>
    <submittedName>
        <fullName evidence="1">YdbL family protein</fullName>
    </submittedName>
</protein>
<proteinExistence type="predicted"/>
<name>A0A6N6N369_9BACT</name>
<reference evidence="1 2" key="1">
    <citation type="journal article" date="2017" name="Int. J. Syst. Evol. Microbiol.">
        <title>Desulfovibrio senegalensis sp. nov., a mesophilic sulfate reducer isolated from marine sediment.</title>
        <authorList>
            <person name="Thioye A."/>
            <person name="Gam Z.B.A."/>
            <person name="Mbengue M."/>
            <person name="Cayol J.L."/>
            <person name="Joseph-Bartoli M."/>
            <person name="Toure-Kane C."/>
            <person name="Labat M."/>
        </authorList>
    </citation>
    <scope>NUCLEOTIDE SEQUENCE [LARGE SCALE GENOMIC DNA]</scope>
    <source>
        <strain evidence="1 2">DSM 101509</strain>
    </source>
</reference>
<sequence length="189" mass="20423">MIVVLVAACGCTLAKVQVDVASERTTLENQVLGSYNALNRQAMLTASVRGVDPLGQVQPPATMSAGAQDAVDAMQVIAFHADDVDAFKQLGWVGEANDGLLQAFAMERENVPDELADFVSRYSREEFDSVVLAVNNARMTTMRRVVETNADLDADDMERVQAVFGSLNAENALSGERIQGADGRWTVKQ</sequence>
<dbReference type="OrthoDB" id="5453395at2"/>
<dbReference type="InterPro" id="IPR008309">
    <property type="entry name" value="YdbL"/>
</dbReference>
<dbReference type="Pfam" id="PF07027">
    <property type="entry name" value="DUF1318"/>
    <property type="match status" value="1"/>
</dbReference>
<dbReference type="AlphaFoldDB" id="A0A6N6N369"/>
<keyword evidence="2" id="KW-1185">Reference proteome</keyword>
<gene>
    <name evidence="1" type="ORF">F8A88_07120</name>
</gene>